<feature type="region of interest" description="Disordered" evidence="1">
    <location>
        <begin position="82"/>
        <end position="133"/>
    </location>
</feature>
<feature type="compositionally biased region" description="Polar residues" evidence="1">
    <location>
        <begin position="94"/>
        <end position="107"/>
    </location>
</feature>
<evidence type="ECO:0000313" key="2">
    <source>
        <dbReference type="EMBL" id="KAF5246034.1"/>
    </source>
</evidence>
<gene>
    <name evidence="2" type="ORF">FAUST_1445</name>
</gene>
<proteinExistence type="predicted"/>
<dbReference type="AlphaFoldDB" id="A0AAN6C8G6"/>
<comment type="caution">
    <text evidence="2">The sequence shown here is derived from an EMBL/GenBank/DDBJ whole genome shotgun (WGS) entry which is preliminary data.</text>
</comment>
<dbReference type="EMBL" id="JAAMOD010000032">
    <property type="protein sequence ID" value="KAF5246034.1"/>
    <property type="molecule type" value="Genomic_DNA"/>
</dbReference>
<sequence>MLEPLPRCRGWSSASPPASANSPGFQTNPAIQRWDSHDSALAVEDSPLDLLFDDARAQEASASELNRIPLAQSTKDLHFLASTASKELDGMGGTNSTESAQMPNTGTVPPKWPLPERDVSDGSEERDSARSIT</sequence>
<evidence type="ECO:0000313" key="3">
    <source>
        <dbReference type="Proteomes" id="UP000537989"/>
    </source>
</evidence>
<feature type="compositionally biased region" description="Basic and acidic residues" evidence="1">
    <location>
        <begin position="114"/>
        <end position="133"/>
    </location>
</feature>
<reference evidence="2 3" key="1">
    <citation type="submission" date="2020-02" db="EMBL/GenBank/DDBJ databases">
        <title>Identification and distribution of gene clusters putatively required for synthesis of sphingolipid metabolism inhibitors in phylogenetically diverse species of the filamentous fungus Fusarium.</title>
        <authorList>
            <person name="Kim H.-S."/>
            <person name="Busman M."/>
            <person name="Brown D.W."/>
            <person name="Divon H."/>
            <person name="Uhlig S."/>
            <person name="Proctor R.H."/>
        </authorList>
    </citation>
    <scope>NUCLEOTIDE SEQUENCE [LARGE SCALE GENOMIC DNA]</scope>
    <source>
        <strain evidence="2 3">NRRL 2903</strain>
    </source>
</reference>
<feature type="compositionally biased region" description="Low complexity" evidence="1">
    <location>
        <begin position="12"/>
        <end position="23"/>
    </location>
</feature>
<organism evidence="2 3">
    <name type="scientific">Fusarium austroamericanum</name>
    <dbReference type="NCBI Taxonomy" id="282268"/>
    <lineage>
        <taxon>Eukaryota</taxon>
        <taxon>Fungi</taxon>
        <taxon>Dikarya</taxon>
        <taxon>Ascomycota</taxon>
        <taxon>Pezizomycotina</taxon>
        <taxon>Sordariomycetes</taxon>
        <taxon>Hypocreomycetidae</taxon>
        <taxon>Hypocreales</taxon>
        <taxon>Nectriaceae</taxon>
        <taxon>Fusarium</taxon>
    </lineage>
</organism>
<dbReference type="Proteomes" id="UP000537989">
    <property type="component" value="Unassembled WGS sequence"/>
</dbReference>
<accession>A0AAN6C8G6</accession>
<protein>
    <submittedName>
        <fullName evidence="2">Uncharacterized protein</fullName>
    </submittedName>
</protein>
<evidence type="ECO:0000256" key="1">
    <source>
        <dbReference type="SAM" id="MobiDB-lite"/>
    </source>
</evidence>
<feature type="region of interest" description="Disordered" evidence="1">
    <location>
        <begin position="1"/>
        <end position="30"/>
    </location>
</feature>
<name>A0AAN6C8G6_FUSAU</name>
<keyword evidence="3" id="KW-1185">Reference proteome</keyword>